<reference evidence="4 5" key="1">
    <citation type="submission" date="2019-06" db="EMBL/GenBank/DDBJ databases">
        <title>Lysobacter alkalisoli sp. nov. isolated from saline soil.</title>
        <authorList>
            <person name="Sun J.-Q."/>
            <person name="Xu L."/>
        </authorList>
    </citation>
    <scope>NUCLEOTIDE SEQUENCE [LARGE SCALE GENOMIC DNA]</scope>
    <source>
        <strain evidence="4 5">JCM 31130</strain>
    </source>
</reference>
<dbReference type="PRINTS" id="PR00721">
    <property type="entry name" value="STOMATIN"/>
</dbReference>
<evidence type="ECO:0000256" key="1">
    <source>
        <dbReference type="ARBA" id="ARBA00004167"/>
    </source>
</evidence>
<comment type="subcellular location">
    <subcellularLocation>
        <location evidence="1">Membrane</location>
        <topology evidence="1">Single-pass membrane protein</topology>
    </subcellularLocation>
</comment>
<dbReference type="AlphaFoldDB" id="A0A508AV20"/>
<accession>A0A508AV20</accession>
<dbReference type="CDD" id="cd13438">
    <property type="entry name" value="SPFH_eoslipins_u2"/>
    <property type="match status" value="1"/>
</dbReference>
<dbReference type="Gene3D" id="3.30.479.30">
    <property type="entry name" value="Band 7 domain"/>
    <property type="match status" value="1"/>
</dbReference>
<evidence type="ECO:0000313" key="4">
    <source>
        <dbReference type="EMBL" id="TQD50915.1"/>
    </source>
</evidence>
<dbReference type="EMBL" id="VICE01000024">
    <property type="protein sequence ID" value="TQD50915.1"/>
    <property type="molecule type" value="Genomic_DNA"/>
</dbReference>
<dbReference type="SMART" id="SM00244">
    <property type="entry name" value="PHB"/>
    <property type="match status" value="1"/>
</dbReference>
<dbReference type="Proteomes" id="UP000318212">
    <property type="component" value="Unassembled WGS sequence"/>
</dbReference>
<dbReference type="PANTHER" id="PTHR10264">
    <property type="entry name" value="BAND 7 PROTEIN-RELATED"/>
    <property type="match status" value="1"/>
</dbReference>
<comment type="similarity">
    <text evidence="2">Belongs to the band 7/mec-2 family.</text>
</comment>
<evidence type="ECO:0000313" key="5">
    <source>
        <dbReference type="Proteomes" id="UP000318212"/>
    </source>
</evidence>
<sequence length="379" mass="41577">MFWNKRIVVGDGERGLLYRNRRFERVLAPGVYRMFDPLGRVEVVLHGIAQAEYTGRDADTLAAALGDRVHEVFSVADVGTDEVGLLSRDGKLVDVLAPGTRKLYWKGVVRMEVETVALAQGLELDAGVARRLRQLGHLDRVAVAVVVPEESAGLLFVDGRLERTLAPGAYAFWNFRKDVGVETVELRVQSMEVSGQELLTRDKVSLRVNLAGSIRVVDPVAARTRVARYGDYVYRELQYGLRKAIAAKTLDELLGDKASLDADIFGHVRGQVAELGIEVLGVGVKDVILPGEMKDILNSVVQAEKAAQANVIRRREEANATRSLLNTAKLIEENPVLQRLMELEALEKVTAKIGSMTVFGGLDGVMNQLVSLKAPAISR</sequence>
<dbReference type="RefSeq" id="WP_141517318.1">
    <property type="nucleotide sequence ID" value="NZ_VICE01000024.1"/>
</dbReference>
<protein>
    <submittedName>
        <fullName evidence="4">Slipin family protein</fullName>
    </submittedName>
</protein>
<comment type="caution">
    <text evidence="4">The sequence shown here is derived from an EMBL/GenBank/DDBJ whole genome shotgun (WGS) entry which is preliminary data.</text>
</comment>
<dbReference type="InterPro" id="IPR043202">
    <property type="entry name" value="Band-7_stomatin-like"/>
</dbReference>
<evidence type="ECO:0000259" key="3">
    <source>
        <dbReference type="SMART" id="SM00244"/>
    </source>
</evidence>
<name>A0A508AV20_9GAMM</name>
<dbReference type="SUPFAM" id="SSF117892">
    <property type="entry name" value="Band 7/SPFH domain"/>
    <property type="match status" value="1"/>
</dbReference>
<dbReference type="InterPro" id="IPR036013">
    <property type="entry name" value="Band_7/SPFH_dom_sf"/>
</dbReference>
<dbReference type="InterPro" id="IPR001107">
    <property type="entry name" value="Band_7"/>
</dbReference>
<keyword evidence="5" id="KW-1185">Reference proteome</keyword>
<evidence type="ECO:0000256" key="2">
    <source>
        <dbReference type="ARBA" id="ARBA00008164"/>
    </source>
</evidence>
<proteinExistence type="inferred from homology"/>
<gene>
    <name evidence="4" type="ORF">FKV25_03000</name>
</gene>
<dbReference type="OrthoDB" id="5501731at2"/>
<feature type="domain" description="Band 7" evidence="3">
    <location>
        <begin position="142"/>
        <end position="301"/>
    </location>
</feature>
<dbReference type="PANTHER" id="PTHR10264:SF83">
    <property type="entry name" value="BLL5629 PROTEIN"/>
    <property type="match status" value="1"/>
</dbReference>
<organism evidence="4 5">
    <name type="scientific">Marilutibacter aestuarii</name>
    <dbReference type="NCBI Taxonomy" id="1706195"/>
    <lineage>
        <taxon>Bacteria</taxon>
        <taxon>Pseudomonadati</taxon>
        <taxon>Pseudomonadota</taxon>
        <taxon>Gammaproteobacteria</taxon>
        <taxon>Lysobacterales</taxon>
        <taxon>Lysobacteraceae</taxon>
        <taxon>Marilutibacter</taxon>
    </lineage>
</organism>
<dbReference type="GO" id="GO:0005886">
    <property type="term" value="C:plasma membrane"/>
    <property type="evidence" value="ECO:0007669"/>
    <property type="project" value="InterPro"/>
</dbReference>
<dbReference type="Pfam" id="PF01145">
    <property type="entry name" value="Band_7"/>
    <property type="match status" value="1"/>
</dbReference>
<dbReference type="InterPro" id="IPR001972">
    <property type="entry name" value="Stomatin_HflK_fam"/>
</dbReference>